<evidence type="ECO:0000313" key="14">
    <source>
        <dbReference type="Proteomes" id="UP001177670"/>
    </source>
</evidence>
<evidence type="ECO:0000256" key="2">
    <source>
        <dbReference type="ARBA" id="ARBA00008554"/>
    </source>
</evidence>
<evidence type="ECO:0000256" key="9">
    <source>
        <dbReference type="ARBA" id="ARBA00023136"/>
    </source>
</evidence>
<comment type="function">
    <text evidence="12">Component of the ubiquinol-cytochrome c oxidoreductase, a multisubunit transmembrane complex that is part of the mitochondrial electron transport chain which drives oxidative phosphorylation.</text>
</comment>
<dbReference type="InterPro" id="IPR003197">
    <property type="entry name" value="QCR7"/>
</dbReference>
<comment type="subcellular location">
    <subcellularLocation>
        <location evidence="1">Mitochondrion inner membrane</location>
        <topology evidence="1">Peripheral membrane protein</topology>
        <orientation evidence="1">Matrix side</orientation>
    </subcellularLocation>
</comment>
<keyword evidence="4 12" id="KW-0813">Transport</keyword>
<accession>A0AA40G736</accession>
<keyword evidence="9 12" id="KW-0472">Membrane</keyword>
<dbReference type="PANTHER" id="PTHR12022">
    <property type="entry name" value="UBIQUINOL-CYTOCHROME C REDUCTASE COMPLEX 14 KD PROTEIN"/>
    <property type="match status" value="1"/>
</dbReference>
<dbReference type="GO" id="GO:0006122">
    <property type="term" value="P:mitochondrial electron transport, ubiquinol to cytochrome c"/>
    <property type="evidence" value="ECO:0007669"/>
    <property type="project" value="InterPro"/>
</dbReference>
<evidence type="ECO:0000256" key="11">
    <source>
        <dbReference type="ARBA" id="ARBA00046393"/>
    </source>
</evidence>
<evidence type="ECO:0000256" key="6">
    <source>
        <dbReference type="ARBA" id="ARBA00022792"/>
    </source>
</evidence>
<evidence type="ECO:0000256" key="4">
    <source>
        <dbReference type="ARBA" id="ARBA00022448"/>
    </source>
</evidence>
<dbReference type="AlphaFoldDB" id="A0AA40G736"/>
<sequence length="111" mass="13355">MAVEAAAKYLKRAFPSLRKWGFNAAGWNQYGLHKDDLLYEDEDVTEALRRLPPHLVEERNFRLIRASQLDCQKKVLPKEQWTKFEEDIEYLSPYVDEVKRERAEREQWDLE</sequence>
<keyword evidence="5 12" id="KW-0679">Respiratory chain</keyword>
<dbReference type="EMBL" id="JAHYIQ010000005">
    <property type="protein sequence ID" value="KAK1132302.1"/>
    <property type="molecule type" value="Genomic_DNA"/>
</dbReference>
<dbReference type="Gene3D" id="1.10.1090.10">
    <property type="entry name" value="Cytochrome b-c1 complex subunit 7"/>
    <property type="match status" value="1"/>
</dbReference>
<dbReference type="PANTHER" id="PTHR12022:SF0">
    <property type="entry name" value="CYTOCHROME B-C1 COMPLEX SUBUNIT 7"/>
    <property type="match status" value="1"/>
</dbReference>
<keyword evidence="6 12" id="KW-0999">Mitochondrion inner membrane</keyword>
<dbReference type="GO" id="GO:0005743">
    <property type="term" value="C:mitochondrial inner membrane"/>
    <property type="evidence" value="ECO:0007669"/>
    <property type="project" value="UniProtKB-SubCell"/>
</dbReference>
<evidence type="ECO:0000256" key="7">
    <source>
        <dbReference type="ARBA" id="ARBA00022982"/>
    </source>
</evidence>
<keyword evidence="8 12" id="KW-0496">Mitochondrion</keyword>
<evidence type="ECO:0000256" key="5">
    <source>
        <dbReference type="ARBA" id="ARBA00022660"/>
    </source>
</evidence>
<gene>
    <name evidence="13" type="ORF">K0M31_016418</name>
</gene>
<evidence type="ECO:0000313" key="13">
    <source>
        <dbReference type="EMBL" id="KAK1132302.1"/>
    </source>
</evidence>
<dbReference type="FunFam" id="1.10.1090.10:FF:000001">
    <property type="entry name" value="Cytochrome b-c1 complex subunit 7"/>
    <property type="match status" value="1"/>
</dbReference>
<organism evidence="13 14">
    <name type="scientific">Melipona bicolor</name>
    <dbReference type="NCBI Taxonomy" id="60889"/>
    <lineage>
        <taxon>Eukaryota</taxon>
        <taxon>Metazoa</taxon>
        <taxon>Ecdysozoa</taxon>
        <taxon>Arthropoda</taxon>
        <taxon>Hexapoda</taxon>
        <taxon>Insecta</taxon>
        <taxon>Pterygota</taxon>
        <taxon>Neoptera</taxon>
        <taxon>Endopterygota</taxon>
        <taxon>Hymenoptera</taxon>
        <taxon>Apocrita</taxon>
        <taxon>Aculeata</taxon>
        <taxon>Apoidea</taxon>
        <taxon>Anthophila</taxon>
        <taxon>Apidae</taxon>
        <taxon>Melipona</taxon>
    </lineage>
</organism>
<evidence type="ECO:0000256" key="12">
    <source>
        <dbReference type="PIRNR" id="PIRNR000022"/>
    </source>
</evidence>
<dbReference type="Proteomes" id="UP001177670">
    <property type="component" value="Unassembled WGS sequence"/>
</dbReference>
<comment type="subunit">
    <text evidence="11">Component of the ubiquinol-cytochrome c oxidoreductase (cytochrome b-c1 complex, complex III, CIII), a multisubunit enzyme composed of 11 subunits. The complex is composed of 3 respiratory subunits cytochrome b, cytochrome c1 and Rieske protein UQCRFS1, 2 core protein subunits UQCRC1/QCR1 and UQCRC2/QCR2, and 6 low-molecular weight protein subunits UQCRH/QCR6, UQCRB/QCR7, UQCRQ/QCR8, UQCR10/QCR9, UQCR11/QCR10 and subunit 9, the cleavage product of Rieske protein UQCRFS1. The complex exists as an obligatory dimer and forms supercomplexes (SCs) in the inner mitochondrial membrane with NADH-ubiquinone oxidoreductase (complex I, CI) and cytochrome c oxidase (complex IV, CIV), resulting in different assemblies (supercomplex SCI(1)III(2)IV(1) and megacomplex MCI(2)III(2)IV(2)).</text>
</comment>
<evidence type="ECO:0000256" key="1">
    <source>
        <dbReference type="ARBA" id="ARBA00004443"/>
    </source>
</evidence>
<evidence type="ECO:0000256" key="3">
    <source>
        <dbReference type="ARBA" id="ARBA00016323"/>
    </source>
</evidence>
<comment type="subunit">
    <text evidence="10">Component of the ubiquinol-cytochrome c oxidoreductase (cytochrome b-c1 complex, complex III, CIII), a multisubunit enzyme composed of 3 respiratory subunits cytochrome b, cytochrome c1 and Rieske protein, 2 core protein subunits, and additional low-molecular weight protein subunits. The complex exists as an obligatory dimer and forms supercomplexes (SCs) in the inner mitochondrial membrane with cytochrome c oxidase (complex IV, CIV).</text>
</comment>
<dbReference type="SUPFAM" id="SSF81524">
    <property type="entry name" value="14 kDa protein of cytochrome bc1 complex (Ubiquinol-cytochrome c reductase)"/>
    <property type="match status" value="1"/>
</dbReference>
<evidence type="ECO:0000256" key="8">
    <source>
        <dbReference type="ARBA" id="ARBA00023128"/>
    </source>
</evidence>
<protein>
    <recommendedName>
        <fullName evidence="3 12">Cytochrome b-c1 complex subunit 7</fullName>
    </recommendedName>
</protein>
<keyword evidence="7 12" id="KW-0249">Electron transport</keyword>
<dbReference type="PIRSF" id="PIRSF000022">
    <property type="entry name" value="Bc1_14K"/>
    <property type="match status" value="1"/>
</dbReference>
<dbReference type="GO" id="GO:0045275">
    <property type="term" value="C:respiratory chain complex III"/>
    <property type="evidence" value="ECO:0007669"/>
    <property type="project" value="InterPro"/>
</dbReference>
<dbReference type="Pfam" id="PF02271">
    <property type="entry name" value="UCR_14kD"/>
    <property type="match status" value="1"/>
</dbReference>
<reference evidence="13" key="1">
    <citation type="submission" date="2021-10" db="EMBL/GenBank/DDBJ databases">
        <title>Melipona bicolor Genome sequencing and assembly.</title>
        <authorList>
            <person name="Araujo N.S."/>
            <person name="Arias M.C."/>
        </authorList>
    </citation>
    <scope>NUCLEOTIDE SEQUENCE</scope>
    <source>
        <strain evidence="13">USP_2M_L1-L4_2017</strain>
        <tissue evidence="13">Whole body</tissue>
    </source>
</reference>
<dbReference type="InterPro" id="IPR036544">
    <property type="entry name" value="QCR7_sf"/>
</dbReference>
<comment type="caution">
    <text evidence="13">The sequence shown here is derived from an EMBL/GenBank/DDBJ whole genome shotgun (WGS) entry which is preliminary data.</text>
</comment>
<name>A0AA40G736_9HYME</name>
<keyword evidence="14" id="KW-1185">Reference proteome</keyword>
<proteinExistence type="inferred from homology"/>
<evidence type="ECO:0000256" key="10">
    <source>
        <dbReference type="ARBA" id="ARBA00038521"/>
    </source>
</evidence>
<comment type="similarity">
    <text evidence="2 12">Belongs to the UQCRB/QCR7 family.</text>
</comment>